<dbReference type="InterPro" id="IPR011545">
    <property type="entry name" value="DEAD/DEAH_box_helicase_dom"/>
</dbReference>
<keyword evidence="21" id="KW-1185">Reference proteome</keyword>
<evidence type="ECO:0000313" key="21">
    <source>
        <dbReference type="Proteomes" id="UP000001660"/>
    </source>
</evidence>
<evidence type="ECO:0000256" key="9">
    <source>
        <dbReference type="ARBA" id="ARBA00023172"/>
    </source>
</evidence>
<name>B3U4J7_9BACT</name>
<evidence type="ECO:0000256" key="4">
    <source>
        <dbReference type="ARBA" id="ARBA00022763"/>
    </source>
</evidence>
<keyword evidence="10 15" id="KW-0234">DNA repair</keyword>
<comment type="catalytic activity">
    <reaction evidence="14 15">
        <text>ATP + H2O = ADP + phosphate + H(+)</text>
        <dbReference type="Rhea" id="RHEA:13065"/>
        <dbReference type="ChEBI" id="CHEBI:15377"/>
        <dbReference type="ChEBI" id="CHEBI:15378"/>
        <dbReference type="ChEBI" id="CHEBI:30616"/>
        <dbReference type="ChEBI" id="CHEBI:43474"/>
        <dbReference type="ChEBI" id="CHEBI:456216"/>
        <dbReference type="EC" id="5.6.2.4"/>
    </reaction>
</comment>
<dbReference type="GO" id="GO:0006281">
    <property type="term" value="P:DNA repair"/>
    <property type="evidence" value="ECO:0007669"/>
    <property type="project" value="UniProtKB-UniRule"/>
</dbReference>
<dbReference type="Gene3D" id="2.40.50.140">
    <property type="entry name" value="Nucleic acid-binding proteins"/>
    <property type="match status" value="1"/>
</dbReference>
<keyword evidence="4 15" id="KW-0227">DNA damage</keyword>
<evidence type="ECO:0000256" key="1">
    <source>
        <dbReference type="ARBA" id="ARBA00007504"/>
    </source>
</evidence>
<dbReference type="Pfam" id="PF17191">
    <property type="entry name" value="RecG_wedge"/>
    <property type="match status" value="1"/>
</dbReference>
<feature type="domain" description="Helicase C-terminal" evidence="18">
    <location>
        <begin position="603"/>
        <end position="773"/>
    </location>
</feature>
<evidence type="ECO:0000256" key="6">
    <source>
        <dbReference type="ARBA" id="ARBA00022806"/>
    </source>
</evidence>
<dbReference type="CDD" id="cd04488">
    <property type="entry name" value="RecG_wedge_OBF"/>
    <property type="match status" value="1"/>
</dbReference>
<comment type="similarity">
    <text evidence="1 15">Belongs to the helicase family. RecG subfamily.</text>
</comment>
<dbReference type="AlphaFoldDB" id="B3U4J7"/>
<dbReference type="Pfam" id="PF00271">
    <property type="entry name" value="Helicase_C"/>
    <property type="match status" value="1"/>
</dbReference>
<dbReference type="InterPro" id="IPR045562">
    <property type="entry name" value="RecG_dom3_C"/>
</dbReference>
<feature type="region of interest" description="Disordered" evidence="16">
    <location>
        <begin position="104"/>
        <end position="126"/>
    </location>
</feature>
<dbReference type="NCBIfam" id="NF008165">
    <property type="entry name" value="PRK10917.1-3"/>
    <property type="match status" value="1"/>
</dbReference>
<organism evidence="19">
    <name type="scientific">Nitrospira defluvii</name>
    <dbReference type="NCBI Taxonomy" id="330214"/>
    <lineage>
        <taxon>Bacteria</taxon>
        <taxon>Pseudomonadati</taxon>
        <taxon>Nitrospirota</taxon>
        <taxon>Nitrospiria</taxon>
        <taxon>Nitrospirales</taxon>
        <taxon>Nitrospiraceae</taxon>
        <taxon>Nitrospira</taxon>
    </lineage>
</organism>
<dbReference type="PROSITE" id="PS51192">
    <property type="entry name" value="HELICASE_ATP_BIND_1"/>
    <property type="match status" value="1"/>
</dbReference>
<dbReference type="InterPro" id="IPR033454">
    <property type="entry name" value="RecG_wedge"/>
</dbReference>
<protein>
    <recommendedName>
        <fullName evidence="2 15">ATP-dependent DNA helicase RecG</fullName>
        <ecNumber evidence="13 15">5.6.2.4</ecNumber>
    </recommendedName>
</protein>
<dbReference type="PANTHER" id="PTHR47964:SF1">
    <property type="entry name" value="ATP-DEPENDENT DNA HELICASE HOMOLOG RECG, CHLOROPLASTIC"/>
    <property type="match status" value="1"/>
</dbReference>
<reference evidence="20 21" key="2">
    <citation type="journal article" date="2010" name="Proc. Natl. Acad. Sci. U.S.A.">
        <title>A Nitrospira metagenome illuminates the physiology and evolution of globally important nitrite-oxidizing bacteria.</title>
        <authorList>
            <person name="Lucker S."/>
            <person name="Wagner M."/>
            <person name="Maixner F."/>
            <person name="Pelletier E."/>
            <person name="Koch H."/>
            <person name="Vacherie B."/>
            <person name="Rattei T."/>
            <person name="Sinninghe Damste J."/>
            <person name="Spieck E."/>
            <person name="Le Paslier D."/>
            <person name="Daims H."/>
        </authorList>
    </citation>
    <scope>NUCLEOTIDE SEQUENCE [LARGE SCALE GENOMIC DNA]</scope>
</reference>
<evidence type="ECO:0000313" key="20">
    <source>
        <dbReference type="EMBL" id="CBK41157.1"/>
    </source>
</evidence>
<proteinExistence type="inferred from homology"/>
<dbReference type="NCBIfam" id="NF008168">
    <property type="entry name" value="PRK10917.2-2"/>
    <property type="match status" value="1"/>
</dbReference>
<evidence type="ECO:0000256" key="7">
    <source>
        <dbReference type="ARBA" id="ARBA00022840"/>
    </source>
</evidence>
<dbReference type="EMBL" id="FP929003">
    <property type="protein sequence ID" value="CBK41157.1"/>
    <property type="molecule type" value="Genomic_DNA"/>
</dbReference>
<dbReference type="Pfam" id="PF19833">
    <property type="entry name" value="RecG_dom3_C"/>
    <property type="match status" value="1"/>
</dbReference>
<dbReference type="GO" id="GO:0003677">
    <property type="term" value="F:DNA binding"/>
    <property type="evidence" value="ECO:0007669"/>
    <property type="project" value="UniProtKB-KW"/>
</dbReference>
<dbReference type="Proteomes" id="UP000001660">
    <property type="component" value="Chromosome"/>
</dbReference>
<evidence type="ECO:0000259" key="17">
    <source>
        <dbReference type="PROSITE" id="PS51192"/>
    </source>
</evidence>
<evidence type="ECO:0000256" key="16">
    <source>
        <dbReference type="SAM" id="MobiDB-lite"/>
    </source>
</evidence>
<comment type="catalytic activity">
    <reaction evidence="12 15">
        <text>Couples ATP hydrolysis with the unwinding of duplex DNA by translocating in the 3'-5' direction.</text>
        <dbReference type="EC" id="5.6.2.4"/>
    </reaction>
</comment>
<dbReference type="EC" id="5.6.2.4" evidence="13 15"/>
<dbReference type="HOGENOM" id="CLU_005122_7_1_0"/>
<keyword evidence="8" id="KW-0238">DNA-binding</keyword>
<dbReference type="NCBIfam" id="TIGR00643">
    <property type="entry name" value="recG"/>
    <property type="match status" value="1"/>
</dbReference>
<dbReference type="CDD" id="cd17992">
    <property type="entry name" value="DEXHc_RecG"/>
    <property type="match status" value="1"/>
</dbReference>
<feature type="domain" description="Helicase ATP-binding" evidence="17">
    <location>
        <begin position="416"/>
        <end position="577"/>
    </location>
</feature>
<keyword evidence="6 15" id="KW-0347">Helicase</keyword>
<evidence type="ECO:0000256" key="12">
    <source>
        <dbReference type="ARBA" id="ARBA00034617"/>
    </source>
</evidence>
<dbReference type="PROSITE" id="PS51194">
    <property type="entry name" value="HELICASE_CTER"/>
    <property type="match status" value="1"/>
</dbReference>
<dbReference type="SUPFAM" id="SSF50249">
    <property type="entry name" value="Nucleic acid-binding proteins"/>
    <property type="match status" value="1"/>
</dbReference>
<dbReference type="GO" id="GO:0016787">
    <property type="term" value="F:hydrolase activity"/>
    <property type="evidence" value="ECO:0007669"/>
    <property type="project" value="UniProtKB-KW"/>
</dbReference>
<dbReference type="eggNOG" id="COG1200">
    <property type="taxonomic scope" value="Bacteria"/>
</dbReference>
<evidence type="ECO:0000256" key="3">
    <source>
        <dbReference type="ARBA" id="ARBA00022741"/>
    </source>
</evidence>
<dbReference type="SMART" id="SM00487">
    <property type="entry name" value="DEXDc"/>
    <property type="match status" value="1"/>
</dbReference>
<dbReference type="KEGG" id="nde:NIDE1408"/>
<dbReference type="GO" id="GO:0006310">
    <property type="term" value="P:DNA recombination"/>
    <property type="evidence" value="ECO:0007669"/>
    <property type="project" value="UniProtKB-UniRule"/>
</dbReference>
<reference evidence="20" key="3">
    <citation type="submission" date="2010-03" db="EMBL/GenBank/DDBJ databases">
        <authorList>
            <person name="Genoscope - CEA"/>
        </authorList>
    </citation>
    <scope>NUCLEOTIDE SEQUENCE</scope>
</reference>
<dbReference type="OrthoDB" id="9804325at2"/>
<evidence type="ECO:0000259" key="18">
    <source>
        <dbReference type="PROSITE" id="PS51194"/>
    </source>
</evidence>
<dbReference type="Gene3D" id="3.40.50.300">
    <property type="entry name" value="P-loop containing nucleotide triphosphate hydrolases"/>
    <property type="match status" value="2"/>
</dbReference>
<keyword evidence="7 15" id="KW-0067">ATP-binding</keyword>
<evidence type="ECO:0000256" key="8">
    <source>
        <dbReference type="ARBA" id="ARBA00023125"/>
    </source>
</evidence>
<keyword evidence="9 15" id="KW-0233">DNA recombination</keyword>
<dbReference type="GO" id="GO:0043138">
    <property type="term" value="F:3'-5' DNA helicase activity"/>
    <property type="evidence" value="ECO:0007669"/>
    <property type="project" value="UniProtKB-EC"/>
</dbReference>
<keyword evidence="11" id="KW-0413">Isomerase</keyword>
<reference evidence="19" key="1">
    <citation type="journal article" date="2008" name="Environ. Microbiol.">
        <title>Environmental genomics reveals a functional chlorite dismutase in the nitrite-oxidizing bacterium 'Candidatus Nitrospira defluvii'.</title>
        <authorList>
            <person name="Maixner F."/>
            <person name="Wagner M."/>
            <person name="Lucker S."/>
            <person name="Pelletier E."/>
            <person name="Schmitz-Esser S."/>
            <person name="Hace K."/>
            <person name="Spieck E."/>
            <person name="Konrat R."/>
            <person name="Le Paslier D."/>
            <person name="Daims H."/>
        </authorList>
    </citation>
    <scope>NUCLEOTIDE SEQUENCE</scope>
</reference>
<dbReference type="SUPFAM" id="SSF52540">
    <property type="entry name" value="P-loop containing nucleoside triphosphate hydrolases"/>
    <property type="match status" value="2"/>
</dbReference>
<evidence type="ECO:0000313" key="19">
    <source>
        <dbReference type="EMBL" id="ACE75564.1"/>
    </source>
</evidence>
<dbReference type="SMART" id="SM00490">
    <property type="entry name" value="HELICc"/>
    <property type="match status" value="1"/>
</dbReference>
<dbReference type="PANTHER" id="PTHR47964">
    <property type="entry name" value="ATP-DEPENDENT DNA HELICASE HOMOLOG RECG, CHLOROPLASTIC"/>
    <property type="match status" value="1"/>
</dbReference>
<evidence type="ECO:0000256" key="11">
    <source>
        <dbReference type="ARBA" id="ARBA00023235"/>
    </source>
</evidence>
<dbReference type="InterPro" id="IPR004609">
    <property type="entry name" value="ATP-dep_DNA_helicase_RecG"/>
</dbReference>
<dbReference type="InterPro" id="IPR012340">
    <property type="entry name" value="NA-bd_OB-fold"/>
</dbReference>
<evidence type="ECO:0000256" key="15">
    <source>
        <dbReference type="RuleBase" id="RU363016"/>
    </source>
</evidence>
<dbReference type="InterPro" id="IPR001650">
    <property type="entry name" value="Helicase_C-like"/>
</dbReference>
<keyword evidence="3 15" id="KW-0547">Nucleotide-binding</keyword>
<evidence type="ECO:0000256" key="2">
    <source>
        <dbReference type="ARBA" id="ARBA00017846"/>
    </source>
</evidence>
<dbReference type="GO" id="GO:0005524">
    <property type="term" value="F:ATP binding"/>
    <property type="evidence" value="ECO:0007669"/>
    <property type="project" value="UniProtKB-KW"/>
</dbReference>
<comment type="function">
    <text evidence="15">Plays a critical role in recombination and DNA repair. Helps process Holliday junction intermediates to mature products by catalyzing branch migration. Has replication fork regression activity, unwinds stalled or blocked replication forks to make a HJ that can be resolved. Has a DNA unwinding activity characteristic of a DNA helicase with 3'-5' polarity.</text>
</comment>
<evidence type="ECO:0000256" key="14">
    <source>
        <dbReference type="ARBA" id="ARBA00048988"/>
    </source>
</evidence>
<accession>B3U4J7</accession>
<evidence type="ECO:0000256" key="10">
    <source>
        <dbReference type="ARBA" id="ARBA00023204"/>
    </source>
</evidence>
<dbReference type="InterPro" id="IPR047112">
    <property type="entry name" value="RecG/Mfd"/>
</dbReference>
<evidence type="ECO:0000256" key="5">
    <source>
        <dbReference type="ARBA" id="ARBA00022801"/>
    </source>
</evidence>
<dbReference type="EMBL" id="EU559167">
    <property type="protein sequence ID" value="ACE75564.1"/>
    <property type="molecule type" value="Genomic_DNA"/>
</dbReference>
<dbReference type="STRING" id="330214.NIDE1408"/>
<dbReference type="Pfam" id="PF00270">
    <property type="entry name" value="DEAD"/>
    <property type="match status" value="1"/>
</dbReference>
<dbReference type="InterPro" id="IPR014001">
    <property type="entry name" value="Helicase_ATP-bd"/>
</dbReference>
<dbReference type="InterPro" id="IPR027417">
    <property type="entry name" value="P-loop_NTPase"/>
</dbReference>
<evidence type="ECO:0000256" key="13">
    <source>
        <dbReference type="ARBA" id="ARBA00034808"/>
    </source>
</evidence>
<sequence>MPRPESADSHDPFQAFLHRVTRPIQFACRDAYAHLPTVRNLDRFVSEQVINTLGERVYPRAMEMDLLSLRNLFVDFHTRLTRIEQQDRLTKALALLSRLQGDARAVSQPAGPSKENQVHPPPVRSSPARPLWELSIQYAKGVGPKRTLLLERLGAHTVEQALWTLPWRYEDRSVITPVAELVPGATRSVCGVITRTEATRARVRRLSILDVAVQDATGTVHAVFFNQPYLEDVLKEGLRVMMSGRVAAGRGGWTEVRLEATQFEVLGGGEDELLHVGRIVSIYHETKGWTSRQMRILMQGLLAEYGADMEEVLPLSVRARHRLPPIGEAIQQVHFPLPKTDLTALDQGVTSAHRRLVFEELLLLQAAIVLRQREMKEEPKAFRFNPHVSQLKQLAKVLPFALTSAQERVFHEIQADMVSSRPMNRLVQGDVGSGKTVVALHALVMACGSGCQTALMVPTEILAEQHYLNLAPLLEAVGLKAVLLTSGGKAKDRNETLKQLESGAAQVAIGTHALIQKKVRFARLGLVIVDEQHKFGVLQRKTLLEKGYRPDVLVMTATPIPRTLAMTVYGDLDVSVIDMLPPGRKPVRTLLYTDGQRHKTWQLVGDELKAGRQVYIVYPLVEESEKVDLKAAIQGAEHLQREIFPQARVGLLHGRLPTAEKERTMAAFKAGTIQVLVATTVIEVGVDVPNATVMVIEHAERFGLAQLHQLRGRVGRGAQQSLCILMATYLAREARARVSRDGRPEENVSGAQQRLAALVNSNDGFVIAEEDLRIRGPGEFLGLRQWGVPEFRAANLVRDAQLLEQARQEAVALLEQDPGLTLPQHQAFKAAMFRRWRGKLALGDVS</sequence>
<gene>
    <name evidence="19" type="primary">recG</name>
    <name evidence="20" type="ORF">NIDE1408</name>
</gene>
<keyword evidence="5 15" id="KW-0378">Hydrolase</keyword>